<dbReference type="PROSITE" id="PS50213">
    <property type="entry name" value="FAS1"/>
    <property type="match status" value="1"/>
</dbReference>
<gene>
    <name evidence="3" type="ORF">ULMA_12180</name>
</gene>
<dbReference type="Proteomes" id="UP000326509">
    <property type="component" value="Unassembled WGS sequence"/>
</dbReference>
<dbReference type="GO" id="GO:0005615">
    <property type="term" value="C:extracellular space"/>
    <property type="evidence" value="ECO:0007669"/>
    <property type="project" value="TreeGrafter"/>
</dbReference>
<dbReference type="PANTHER" id="PTHR10900:SF77">
    <property type="entry name" value="FI19380P1"/>
    <property type="match status" value="1"/>
</dbReference>
<evidence type="ECO:0000313" key="3">
    <source>
        <dbReference type="EMBL" id="GER59110.1"/>
    </source>
</evidence>
<keyword evidence="4" id="KW-1185">Reference proteome</keyword>
<name>A0A5J4IZB0_9FLAO</name>
<reference evidence="3 4" key="1">
    <citation type="submission" date="2019-08" db="EMBL/GenBank/DDBJ databases">
        <title>Draft genome sequence of Ulvibacter marinus type strain NBRC 109484.</title>
        <authorList>
            <person name="Kawano K."/>
            <person name="Ushijima N."/>
            <person name="Kihara M."/>
            <person name="Itoh H."/>
        </authorList>
    </citation>
    <scope>NUCLEOTIDE SEQUENCE [LARGE SCALE GENOMIC DNA]</scope>
    <source>
        <strain evidence="3 4">NBRC 109484</strain>
    </source>
</reference>
<dbReference type="FunFam" id="2.30.180.10:FF:000014">
    <property type="entry name" value="Stabilin 1"/>
    <property type="match status" value="1"/>
</dbReference>
<dbReference type="InterPro" id="IPR036378">
    <property type="entry name" value="FAS1_dom_sf"/>
</dbReference>
<dbReference type="InterPro" id="IPR000782">
    <property type="entry name" value="FAS1_domain"/>
</dbReference>
<dbReference type="SUPFAM" id="SSF82153">
    <property type="entry name" value="FAS1 domain"/>
    <property type="match status" value="1"/>
</dbReference>
<evidence type="ECO:0000259" key="2">
    <source>
        <dbReference type="PROSITE" id="PS50213"/>
    </source>
</evidence>
<dbReference type="PANTHER" id="PTHR10900">
    <property type="entry name" value="PERIOSTIN-RELATED"/>
    <property type="match status" value="1"/>
</dbReference>
<feature type="coiled-coil region" evidence="1">
    <location>
        <begin position="25"/>
        <end position="54"/>
    </location>
</feature>
<dbReference type="SMART" id="SM00554">
    <property type="entry name" value="FAS1"/>
    <property type="match status" value="1"/>
</dbReference>
<feature type="domain" description="FAS1" evidence="2">
    <location>
        <begin position="58"/>
        <end position="202"/>
    </location>
</feature>
<keyword evidence="1" id="KW-0175">Coiled coil</keyword>
<evidence type="ECO:0000313" key="4">
    <source>
        <dbReference type="Proteomes" id="UP000326509"/>
    </source>
</evidence>
<dbReference type="GO" id="GO:0050839">
    <property type="term" value="F:cell adhesion molecule binding"/>
    <property type="evidence" value="ECO:0007669"/>
    <property type="project" value="TreeGrafter"/>
</dbReference>
<dbReference type="GO" id="GO:0031012">
    <property type="term" value="C:extracellular matrix"/>
    <property type="evidence" value="ECO:0007669"/>
    <property type="project" value="TreeGrafter"/>
</dbReference>
<dbReference type="GO" id="GO:0030198">
    <property type="term" value="P:extracellular matrix organization"/>
    <property type="evidence" value="ECO:0007669"/>
    <property type="project" value="TreeGrafter"/>
</dbReference>
<dbReference type="RefSeq" id="WP_235904655.1">
    <property type="nucleotide sequence ID" value="NZ_BKCG01000002.1"/>
</dbReference>
<evidence type="ECO:0000256" key="1">
    <source>
        <dbReference type="SAM" id="Coils"/>
    </source>
</evidence>
<protein>
    <recommendedName>
        <fullName evidence="2">FAS1 domain-containing protein</fullName>
    </recommendedName>
</protein>
<dbReference type="PROSITE" id="PS51257">
    <property type="entry name" value="PROKAR_LIPOPROTEIN"/>
    <property type="match status" value="1"/>
</dbReference>
<sequence length="206" mass="22431">MKITKILMSTAVVALLFASCDDGKKKEAEMKAEAERIEMEAKAEADKVEAEAREIFESNSIGTIATKNKDFSTLGKALKQAGLIDIFMEEGDYTVFAPTNDAFSKIPKATMDHLMSTNGNEFLQNILKYHVIEGEFKAKAVLKAIADNNNAYTITTLGNQNITLSEKDGKVMIKDANGNMSTVVMADVDASNGVIHAIDTVLMPKE</sequence>
<proteinExistence type="predicted"/>
<accession>A0A5J4IZB0</accession>
<comment type="caution">
    <text evidence="3">The sequence shown here is derived from an EMBL/GenBank/DDBJ whole genome shotgun (WGS) entry which is preliminary data.</text>
</comment>
<dbReference type="AlphaFoldDB" id="A0A5J4IZB0"/>
<organism evidence="3 4">
    <name type="scientific">Patiriisocius marinus</name>
    <dbReference type="NCBI Taxonomy" id="1397112"/>
    <lineage>
        <taxon>Bacteria</taxon>
        <taxon>Pseudomonadati</taxon>
        <taxon>Bacteroidota</taxon>
        <taxon>Flavobacteriia</taxon>
        <taxon>Flavobacteriales</taxon>
        <taxon>Flavobacteriaceae</taxon>
        <taxon>Patiriisocius</taxon>
    </lineage>
</organism>
<dbReference type="Gene3D" id="2.30.180.10">
    <property type="entry name" value="FAS1 domain"/>
    <property type="match status" value="1"/>
</dbReference>
<dbReference type="EMBL" id="BKCG01000002">
    <property type="protein sequence ID" value="GER59110.1"/>
    <property type="molecule type" value="Genomic_DNA"/>
</dbReference>
<dbReference type="InterPro" id="IPR050904">
    <property type="entry name" value="Adhesion/Biosynth-related"/>
</dbReference>
<dbReference type="GO" id="GO:0007155">
    <property type="term" value="P:cell adhesion"/>
    <property type="evidence" value="ECO:0007669"/>
    <property type="project" value="TreeGrafter"/>
</dbReference>
<dbReference type="Pfam" id="PF02469">
    <property type="entry name" value="Fasciclin"/>
    <property type="match status" value="1"/>
</dbReference>